<sequence length="125" mass="13588">MAIRKSSPFQYCSWDPVVRQVHFPVSRGVKCLQCHGNFGAFVSWAPFVSCGDPRQLPVDPGRSSSAAMSRCCKAAAAGLAIVGSAVLLTVERSHDAAQARRSNALKKRVFRVQEDLRSVTFVHGV</sequence>
<accession>A0AAD6V3M1</accession>
<dbReference type="Proteomes" id="UP001219525">
    <property type="component" value="Unassembled WGS sequence"/>
</dbReference>
<dbReference type="EMBL" id="JARJCW010000066">
    <property type="protein sequence ID" value="KAJ7199846.1"/>
    <property type="molecule type" value="Genomic_DNA"/>
</dbReference>
<evidence type="ECO:0000313" key="2">
    <source>
        <dbReference type="Proteomes" id="UP001219525"/>
    </source>
</evidence>
<organism evidence="1 2">
    <name type="scientific">Mycena pura</name>
    <dbReference type="NCBI Taxonomy" id="153505"/>
    <lineage>
        <taxon>Eukaryota</taxon>
        <taxon>Fungi</taxon>
        <taxon>Dikarya</taxon>
        <taxon>Basidiomycota</taxon>
        <taxon>Agaricomycotina</taxon>
        <taxon>Agaricomycetes</taxon>
        <taxon>Agaricomycetidae</taxon>
        <taxon>Agaricales</taxon>
        <taxon>Marasmiineae</taxon>
        <taxon>Mycenaceae</taxon>
        <taxon>Mycena</taxon>
    </lineage>
</organism>
<proteinExistence type="predicted"/>
<name>A0AAD6V3M1_9AGAR</name>
<dbReference type="AlphaFoldDB" id="A0AAD6V3M1"/>
<evidence type="ECO:0000313" key="1">
    <source>
        <dbReference type="EMBL" id="KAJ7199846.1"/>
    </source>
</evidence>
<protein>
    <submittedName>
        <fullName evidence="1">Uncharacterized protein</fullName>
    </submittedName>
</protein>
<gene>
    <name evidence="1" type="ORF">GGX14DRAFT_401134</name>
</gene>
<reference evidence="1" key="1">
    <citation type="submission" date="2023-03" db="EMBL/GenBank/DDBJ databases">
        <title>Massive genome expansion in bonnet fungi (Mycena s.s.) driven by repeated elements and novel gene families across ecological guilds.</title>
        <authorList>
            <consortium name="Lawrence Berkeley National Laboratory"/>
            <person name="Harder C.B."/>
            <person name="Miyauchi S."/>
            <person name="Viragh M."/>
            <person name="Kuo A."/>
            <person name="Thoen E."/>
            <person name="Andreopoulos B."/>
            <person name="Lu D."/>
            <person name="Skrede I."/>
            <person name="Drula E."/>
            <person name="Henrissat B."/>
            <person name="Morin E."/>
            <person name="Kohler A."/>
            <person name="Barry K."/>
            <person name="LaButti K."/>
            <person name="Morin E."/>
            <person name="Salamov A."/>
            <person name="Lipzen A."/>
            <person name="Mereny Z."/>
            <person name="Hegedus B."/>
            <person name="Baldrian P."/>
            <person name="Stursova M."/>
            <person name="Weitz H."/>
            <person name="Taylor A."/>
            <person name="Grigoriev I.V."/>
            <person name="Nagy L.G."/>
            <person name="Martin F."/>
            <person name="Kauserud H."/>
        </authorList>
    </citation>
    <scope>NUCLEOTIDE SEQUENCE</scope>
    <source>
        <strain evidence="1">9144</strain>
    </source>
</reference>
<keyword evidence="2" id="KW-1185">Reference proteome</keyword>
<comment type="caution">
    <text evidence="1">The sequence shown here is derived from an EMBL/GenBank/DDBJ whole genome shotgun (WGS) entry which is preliminary data.</text>
</comment>